<sequence>MRRLLVAGSSLFPHGLLSRHTAHRPRTPITRPSRLGAPAVSARPTSVVIALSTHNNGILTYHHDCKIAWVAGDCTSYGILKVITGAGVELYQMMA</sequence>
<accession>A0A4C1ZS45</accession>
<comment type="caution">
    <text evidence="1">The sequence shown here is derived from an EMBL/GenBank/DDBJ whole genome shotgun (WGS) entry which is preliminary data.</text>
</comment>
<reference evidence="1 2" key="1">
    <citation type="journal article" date="2019" name="Commun. Biol.">
        <title>The bagworm genome reveals a unique fibroin gene that provides high tensile strength.</title>
        <authorList>
            <person name="Kono N."/>
            <person name="Nakamura H."/>
            <person name="Ohtoshi R."/>
            <person name="Tomita M."/>
            <person name="Numata K."/>
            <person name="Arakawa K."/>
        </authorList>
    </citation>
    <scope>NUCLEOTIDE SEQUENCE [LARGE SCALE GENOMIC DNA]</scope>
</reference>
<gene>
    <name evidence="1" type="ORF">EVAR_65547_1</name>
</gene>
<dbReference type="EMBL" id="BGZK01002159">
    <property type="protein sequence ID" value="GBP91316.1"/>
    <property type="molecule type" value="Genomic_DNA"/>
</dbReference>
<dbReference type="Proteomes" id="UP000299102">
    <property type="component" value="Unassembled WGS sequence"/>
</dbReference>
<protein>
    <submittedName>
        <fullName evidence="1">Uncharacterized protein</fullName>
    </submittedName>
</protein>
<keyword evidence="2" id="KW-1185">Reference proteome</keyword>
<name>A0A4C1ZS45_EUMVA</name>
<evidence type="ECO:0000313" key="2">
    <source>
        <dbReference type="Proteomes" id="UP000299102"/>
    </source>
</evidence>
<evidence type="ECO:0000313" key="1">
    <source>
        <dbReference type="EMBL" id="GBP91316.1"/>
    </source>
</evidence>
<organism evidence="1 2">
    <name type="scientific">Eumeta variegata</name>
    <name type="common">Bagworm moth</name>
    <name type="synonym">Eumeta japonica</name>
    <dbReference type="NCBI Taxonomy" id="151549"/>
    <lineage>
        <taxon>Eukaryota</taxon>
        <taxon>Metazoa</taxon>
        <taxon>Ecdysozoa</taxon>
        <taxon>Arthropoda</taxon>
        <taxon>Hexapoda</taxon>
        <taxon>Insecta</taxon>
        <taxon>Pterygota</taxon>
        <taxon>Neoptera</taxon>
        <taxon>Endopterygota</taxon>
        <taxon>Lepidoptera</taxon>
        <taxon>Glossata</taxon>
        <taxon>Ditrysia</taxon>
        <taxon>Tineoidea</taxon>
        <taxon>Psychidae</taxon>
        <taxon>Oiketicinae</taxon>
        <taxon>Eumeta</taxon>
    </lineage>
</organism>
<dbReference type="AlphaFoldDB" id="A0A4C1ZS45"/>
<proteinExistence type="predicted"/>